<sequence length="262" mass="28769">MRLRRSRLDRLEDDVLNESRPFAPILRQVIALGGHAHSEPLRTWALRELQGYEGTDVPIPDYRRISAPLVMDGLTGMFQFREQLVSMFDLPDFAQESLGDVLRLGQGVGQIESLIARQPGQTVQLAPAMAAEVAVFMSQNSSRQVLRLYWAVHPSALEGVLDQVRTRLVQLVGELRAAMPHGQQDPTPDQVAQALQNINIVTGDNSSVTVTAPVAVAHRRGSARAETGGTAQRTFPRMLVLWTTASAALVTAAAVTAWITWF</sequence>
<reference evidence="3 4" key="1">
    <citation type="submission" date="2022-10" db="EMBL/GenBank/DDBJ databases">
        <title>The complete genomes of actinobacterial strains from the NBC collection.</title>
        <authorList>
            <person name="Joergensen T.S."/>
            <person name="Alvarez Arevalo M."/>
            <person name="Sterndorff E.B."/>
            <person name="Faurdal D."/>
            <person name="Vuksanovic O."/>
            <person name="Mourched A.-S."/>
            <person name="Charusanti P."/>
            <person name="Shaw S."/>
            <person name="Blin K."/>
            <person name="Weber T."/>
        </authorList>
    </citation>
    <scope>NUCLEOTIDE SEQUENCE [LARGE SCALE GENOMIC DNA]</scope>
    <source>
        <strain evidence="3 4">NBC 01752</strain>
    </source>
</reference>
<accession>A0ABZ1HUJ9</accession>
<protein>
    <recommendedName>
        <fullName evidence="2">Peptidase C18 domain-containing protein</fullName>
    </recommendedName>
</protein>
<name>A0ABZ1HUJ9_STRPH</name>
<dbReference type="RefSeq" id="WP_326762759.1">
    <property type="nucleotide sequence ID" value="NZ_CP109135.1"/>
</dbReference>
<evidence type="ECO:0000313" key="3">
    <source>
        <dbReference type="EMBL" id="WSD21221.1"/>
    </source>
</evidence>
<dbReference type="InterPro" id="IPR002518">
    <property type="entry name" value="HCV_NS2"/>
</dbReference>
<keyword evidence="4" id="KW-1185">Reference proteome</keyword>
<evidence type="ECO:0000259" key="2">
    <source>
        <dbReference type="PROSITE" id="PS51693"/>
    </source>
</evidence>
<keyword evidence="1" id="KW-0812">Transmembrane</keyword>
<proteinExistence type="predicted"/>
<feature type="domain" description="Peptidase C18" evidence="2">
    <location>
        <begin position="222"/>
        <end position="262"/>
    </location>
</feature>
<keyword evidence="1" id="KW-1133">Transmembrane helix</keyword>
<dbReference type="Proteomes" id="UP001340816">
    <property type="component" value="Chromosome"/>
</dbReference>
<gene>
    <name evidence="3" type="ORF">OHB35_52775</name>
</gene>
<evidence type="ECO:0000313" key="4">
    <source>
        <dbReference type="Proteomes" id="UP001340816"/>
    </source>
</evidence>
<dbReference type="InterPro" id="IPR041304">
    <property type="entry name" value="AbiTii"/>
</dbReference>
<dbReference type="EMBL" id="CP109135">
    <property type="protein sequence ID" value="WSD21221.1"/>
    <property type="molecule type" value="Genomic_DNA"/>
</dbReference>
<evidence type="ECO:0000256" key="1">
    <source>
        <dbReference type="SAM" id="Phobius"/>
    </source>
</evidence>
<feature type="transmembrane region" description="Helical" evidence="1">
    <location>
        <begin position="239"/>
        <end position="261"/>
    </location>
</feature>
<organism evidence="3 4">
    <name type="scientific">Streptomyces phaeochromogenes</name>
    <dbReference type="NCBI Taxonomy" id="1923"/>
    <lineage>
        <taxon>Bacteria</taxon>
        <taxon>Bacillati</taxon>
        <taxon>Actinomycetota</taxon>
        <taxon>Actinomycetes</taxon>
        <taxon>Kitasatosporales</taxon>
        <taxon>Streptomycetaceae</taxon>
        <taxon>Streptomyces</taxon>
        <taxon>Streptomyces phaeochromogenes group</taxon>
    </lineage>
</organism>
<dbReference type="PROSITE" id="PS51693">
    <property type="entry name" value="HCV_NS2_PRO"/>
    <property type="match status" value="1"/>
</dbReference>
<dbReference type="Pfam" id="PF18864">
    <property type="entry name" value="AbiTii"/>
    <property type="match status" value="1"/>
</dbReference>
<keyword evidence="1" id="KW-0472">Membrane</keyword>